<gene>
    <name evidence="10" type="ORF">BJY20_001869</name>
</gene>
<dbReference type="Proteomes" id="UP000554054">
    <property type="component" value="Unassembled WGS sequence"/>
</dbReference>
<reference evidence="10 11" key="1">
    <citation type="submission" date="2020-07" db="EMBL/GenBank/DDBJ databases">
        <title>Sequencing the genomes of 1000 actinobacteria strains.</title>
        <authorList>
            <person name="Klenk H.-P."/>
        </authorList>
    </citation>
    <scope>NUCLEOTIDE SEQUENCE [LARGE SCALE GENOMIC DNA]</scope>
    <source>
        <strain evidence="10 11">DSM 26154</strain>
    </source>
</reference>
<dbReference type="PROSITE" id="PS50156">
    <property type="entry name" value="SSD"/>
    <property type="match status" value="1"/>
</dbReference>
<dbReference type="EMBL" id="JACCAE010000001">
    <property type="protein sequence ID" value="NYF98477.1"/>
    <property type="molecule type" value="Genomic_DNA"/>
</dbReference>
<proteinExistence type="predicted"/>
<protein>
    <submittedName>
        <fullName evidence="10">RND superfamily putative drug exporter</fullName>
    </submittedName>
</protein>
<feature type="transmembrane region" description="Helical" evidence="8">
    <location>
        <begin position="467"/>
        <end position="491"/>
    </location>
</feature>
<dbReference type="GO" id="GO:0005886">
    <property type="term" value="C:plasma membrane"/>
    <property type="evidence" value="ECO:0007669"/>
    <property type="project" value="UniProtKB-SubCell"/>
</dbReference>
<feature type="transmembrane region" description="Helical" evidence="8">
    <location>
        <begin position="308"/>
        <end position="326"/>
    </location>
</feature>
<feature type="transmembrane region" description="Helical" evidence="8">
    <location>
        <begin position="373"/>
        <end position="399"/>
    </location>
</feature>
<dbReference type="InterPro" id="IPR004869">
    <property type="entry name" value="MMPL_dom"/>
</dbReference>
<dbReference type="RefSeq" id="WP_185991281.1">
    <property type="nucleotide sequence ID" value="NZ_JACCAE010000001.1"/>
</dbReference>
<feature type="coiled-coil region" evidence="6">
    <location>
        <begin position="171"/>
        <end position="205"/>
    </location>
</feature>
<comment type="caution">
    <text evidence="10">The sequence shown here is derived from an EMBL/GenBank/DDBJ whole genome shotgun (WGS) entry which is preliminary data.</text>
</comment>
<evidence type="ECO:0000313" key="10">
    <source>
        <dbReference type="EMBL" id="NYF98477.1"/>
    </source>
</evidence>
<dbReference type="SUPFAM" id="SSF82866">
    <property type="entry name" value="Multidrug efflux transporter AcrB transmembrane domain"/>
    <property type="match status" value="2"/>
</dbReference>
<dbReference type="InterPro" id="IPR000731">
    <property type="entry name" value="SSD"/>
</dbReference>
<evidence type="ECO:0000256" key="7">
    <source>
        <dbReference type="SAM" id="MobiDB-lite"/>
    </source>
</evidence>
<evidence type="ECO:0000256" key="5">
    <source>
        <dbReference type="ARBA" id="ARBA00023136"/>
    </source>
</evidence>
<evidence type="ECO:0000259" key="9">
    <source>
        <dbReference type="PROSITE" id="PS50156"/>
    </source>
</evidence>
<dbReference type="Pfam" id="PF03176">
    <property type="entry name" value="MMPL"/>
    <property type="match status" value="2"/>
</dbReference>
<dbReference type="AlphaFoldDB" id="A0A852VN46"/>
<evidence type="ECO:0000256" key="1">
    <source>
        <dbReference type="ARBA" id="ARBA00004651"/>
    </source>
</evidence>
<keyword evidence="3 8" id="KW-0812">Transmembrane</keyword>
<dbReference type="PANTHER" id="PTHR33406:SF13">
    <property type="entry name" value="MEMBRANE PROTEIN YDFJ"/>
    <property type="match status" value="1"/>
</dbReference>
<keyword evidence="6" id="KW-0175">Coiled coil</keyword>
<evidence type="ECO:0000256" key="2">
    <source>
        <dbReference type="ARBA" id="ARBA00022475"/>
    </source>
</evidence>
<dbReference type="InterPro" id="IPR050545">
    <property type="entry name" value="Mycobact_MmpL"/>
</dbReference>
<evidence type="ECO:0000256" key="4">
    <source>
        <dbReference type="ARBA" id="ARBA00022989"/>
    </source>
</evidence>
<feature type="region of interest" description="Disordered" evidence="7">
    <location>
        <begin position="822"/>
        <end position="853"/>
    </location>
</feature>
<feature type="transmembrane region" description="Helical" evidence="8">
    <location>
        <begin position="630"/>
        <end position="650"/>
    </location>
</feature>
<accession>A0A852VN46</accession>
<keyword evidence="5 8" id="KW-0472">Membrane</keyword>
<keyword evidence="2" id="KW-1003">Cell membrane</keyword>
<evidence type="ECO:0000313" key="11">
    <source>
        <dbReference type="Proteomes" id="UP000554054"/>
    </source>
</evidence>
<feature type="transmembrane region" description="Helical" evidence="8">
    <location>
        <begin position="405"/>
        <end position="431"/>
    </location>
</feature>
<organism evidence="10 11">
    <name type="scientific">Janibacter cremeus</name>
    <dbReference type="NCBI Taxonomy" id="1285192"/>
    <lineage>
        <taxon>Bacteria</taxon>
        <taxon>Bacillati</taxon>
        <taxon>Actinomycetota</taxon>
        <taxon>Actinomycetes</taxon>
        <taxon>Micrococcales</taxon>
        <taxon>Intrasporangiaceae</taxon>
        <taxon>Janibacter</taxon>
    </lineage>
</organism>
<feature type="domain" description="SSD" evidence="9">
    <location>
        <begin position="283"/>
        <end position="430"/>
    </location>
</feature>
<feature type="transmembrane region" description="Helical" evidence="8">
    <location>
        <begin position="281"/>
        <end position="301"/>
    </location>
</feature>
<evidence type="ECO:0000256" key="6">
    <source>
        <dbReference type="SAM" id="Coils"/>
    </source>
</evidence>
<keyword evidence="4 8" id="KW-1133">Transmembrane helix</keyword>
<feature type="transmembrane region" description="Helical" evidence="8">
    <location>
        <begin position="691"/>
        <end position="710"/>
    </location>
</feature>
<evidence type="ECO:0000256" key="3">
    <source>
        <dbReference type="ARBA" id="ARBA00022692"/>
    </source>
</evidence>
<feature type="transmembrane region" description="Helical" evidence="8">
    <location>
        <begin position="657"/>
        <end position="679"/>
    </location>
</feature>
<name>A0A852VN46_9MICO</name>
<feature type="transmembrane region" description="Helical" evidence="8">
    <location>
        <begin position="742"/>
        <end position="762"/>
    </location>
</feature>
<evidence type="ECO:0000256" key="8">
    <source>
        <dbReference type="SAM" id="Phobius"/>
    </source>
</evidence>
<dbReference type="PANTHER" id="PTHR33406">
    <property type="entry name" value="MEMBRANE PROTEIN MJ1562-RELATED"/>
    <property type="match status" value="1"/>
</dbReference>
<keyword evidence="11" id="KW-1185">Reference proteome</keyword>
<comment type="subcellular location">
    <subcellularLocation>
        <location evidence="1">Cell membrane</location>
        <topology evidence="1">Multi-pass membrane protein</topology>
    </subcellularLocation>
</comment>
<sequence>MALRLHRLGLWCARHAKSVLALWLVVLVAAGAAALAFARPMTNEVTVPGSQFEQVLDDLQGEIPDAAGGFGTIVLHSDEGEFTPKQRRAVKEVFAQWEDVPHVTRVISPFESQATLDDSARQLRQGKKDITSGEKQLDDAWREISQGQGQIDYGKAWIAKLEDEAPDHPRLADVRDRVAEGKQEVSAAKEEYAQGEEELADAKAAHEAGTAVLAGAADTRFVTDDGYALTQIQFDTNTNSVDPEIKQAIPRIGQALQEAGVEAEYSVEITQENSLVGPGEAIGLLVAGIVLVIALGSLVAAGLPILGALLGVGVGLAGAMATTHFFDMHSMTPALALMLGLAVGIDYALFIVNRHRTQLLDGHELTDSIARAVGTAGSAVVVAGITVAIALTALVVAPIPLLGQMGLVAAGTVIVAVIVALTLTPALLGLVGTRVISRRGWAKAATAGGASQESGGAYVRAVTRRPALVVVGVVLLCGIMAIPALSLRLALPDGSSEPAGSTAHEAYVQVEDHFGAGANGPIIAVATLDEAAADDDAVLQDQAEVVEQLATVGGVHAVVPFGVSDDRKTLAFQVVTETGPADAETAQTVRLLNASTDAIGAATDSDIGVTGMTVANVEISRQLAAALPPYLGIVIGLSIVLLMIVFRSVLVPLVATAGFLLSVAASFGAVVAVYQWGWLGSLLAVDTPGPVLSFMPIMLVGVLFGLAMDYQMFLVSGMREAYAHGADPRTAVRTGFTHGSKVVLAAALIMSAVFAGFVFAHLTMIRPIGLGLAVGVLVDALLVRMTLTPAVMHLLGGAAWWMPAWLDRLLPHLDVEGTALQAQRPEAAEEPAGQVEPVTTDQPQAEPAHMVNA</sequence>
<dbReference type="Gene3D" id="1.20.1640.10">
    <property type="entry name" value="Multidrug efflux transporter AcrB transmembrane domain"/>
    <property type="match status" value="2"/>
</dbReference>
<feature type="transmembrane region" description="Helical" evidence="8">
    <location>
        <begin position="332"/>
        <end position="352"/>
    </location>
</feature>